<proteinExistence type="predicted"/>
<evidence type="ECO:0000256" key="1">
    <source>
        <dbReference type="SAM" id="MobiDB-lite"/>
    </source>
</evidence>
<dbReference type="RefSeq" id="WP_052438339.1">
    <property type="nucleotide sequence ID" value="NZ_BBPN01000003.1"/>
</dbReference>
<keyword evidence="4" id="KW-1185">Reference proteome</keyword>
<accession>A0A1H7P901</accession>
<evidence type="ECO:0000259" key="2">
    <source>
        <dbReference type="PROSITE" id="PS51736"/>
    </source>
</evidence>
<evidence type="ECO:0000313" key="4">
    <source>
        <dbReference type="Proteomes" id="UP000183015"/>
    </source>
</evidence>
<dbReference type="AlphaFoldDB" id="A0A1H7P901"/>
<dbReference type="Gene3D" id="3.40.50.1390">
    <property type="entry name" value="Resolvase, N-terminal catalytic domain"/>
    <property type="match status" value="1"/>
</dbReference>
<feature type="domain" description="Resolvase/invertase-type recombinase catalytic" evidence="2">
    <location>
        <begin position="1"/>
        <end position="140"/>
    </location>
</feature>
<gene>
    <name evidence="3" type="ORF">SAMN05414137_107275</name>
</gene>
<dbReference type="Pfam" id="PF00239">
    <property type="entry name" value="Resolvase"/>
    <property type="match status" value="1"/>
</dbReference>
<reference evidence="4" key="1">
    <citation type="submission" date="2016-10" db="EMBL/GenBank/DDBJ databases">
        <authorList>
            <person name="Varghese N."/>
        </authorList>
    </citation>
    <scope>NUCLEOTIDE SEQUENCE [LARGE SCALE GENOMIC DNA]</scope>
    <source>
        <strain evidence="4">DSM 45096 / BCRC 16803 / CGMCC 4.1857 / CIP 109030 / JCM 12277 / KCTC 19219 / NBRC 100920 / 33214</strain>
    </source>
</reference>
<protein>
    <submittedName>
        <fullName evidence="3">Resolvase, N terminal domain</fullName>
    </submittedName>
</protein>
<evidence type="ECO:0000313" key="3">
    <source>
        <dbReference type="EMBL" id="SEL32290.1"/>
    </source>
</evidence>
<dbReference type="CDD" id="cd03768">
    <property type="entry name" value="SR_ResInv"/>
    <property type="match status" value="1"/>
</dbReference>
<dbReference type="SMART" id="SM00857">
    <property type="entry name" value="Resolvase"/>
    <property type="match status" value="1"/>
</dbReference>
<dbReference type="Proteomes" id="UP000183015">
    <property type="component" value="Unassembled WGS sequence"/>
</dbReference>
<dbReference type="STRING" id="235985.SAMN05414137_107275"/>
<name>A0A1H7P901_STRJI</name>
<dbReference type="PROSITE" id="PS51736">
    <property type="entry name" value="RECOMBINASES_3"/>
    <property type="match status" value="1"/>
</dbReference>
<feature type="region of interest" description="Disordered" evidence="1">
    <location>
        <begin position="128"/>
        <end position="154"/>
    </location>
</feature>
<dbReference type="InterPro" id="IPR036162">
    <property type="entry name" value="Resolvase-like_N_sf"/>
</dbReference>
<dbReference type="EMBL" id="FOAZ01000007">
    <property type="protein sequence ID" value="SEL32290.1"/>
    <property type="molecule type" value="Genomic_DNA"/>
</dbReference>
<dbReference type="GO" id="GO:0003677">
    <property type="term" value="F:DNA binding"/>
    <property type="evidence" value="ECO:0007669"/>
    <property type="project" value="InterPro"/>
</dbReference>
<organism evidence="3 4">
    <name type="scientific">Streptacidiphilus jiangxiensis</name>
    <dbReference type="NCBI Taxonomy" id="235985"/>
    <lineage>
        <taxon>Bacteria</taxon>
        <taxon>Bacillati</taxon>
        <taxon>Actinomycetota</taxon>
        <taxon>Actinomycetes</taxon>
        <taxon>Kitasatosporales</taxon>
        <taxon>Streptomycetaceae</taxon>
        <taxon>Streptacidiphilus</taxon>
    </lineage>
</organism>
<dbReference type="InterPro" id="IPR006119">
    <property type="entry name" value="Resolv_N"/>
</dbReference>
<dbReference type="SUPFAM" id="SSF53041">
    <property type="entry name" value="Resolvase-like"/>
    <property type="match status" value="1"/>
</dbReference>
<dbReference type="GO" id="GO:0000150">
    <property type="term" value="F:DNA strand exchange activity"/>
    <property type="evidence" value="ECO:0007669"/>
    <property type="project" value="InterPro"/>
</dbReference>
<sequence length="169" mass="18126">MDLGYCREGGDGDDLARQLDAIRGAAVPAERIYVDAKPGHGGQRDGFNALLRAAKPGDRVTLARLDRLGCSLRETLSLAGDLSERGIFLRTLDPALALDTSVPGPATDMALAMLVRLATLGRDYRSEHAATARAARPARRPVRDRREVRSEPVPAATLPRVGALPPRLV</sequence>
<dbReference type="eggNOG" id="COG1961">
    <property type="taxonomic scope" value="Bacteria"/>
</dbReference>